<evidence type="ECO:0000313" key="2">
    <source>
        <dbReference type="EMBL" id="RTQ88021.1"/>
    </source>
</evidence>
<gene>
    <name evidence="2" type="ORF">EKG35_18250</name>
</gene>
<name>A0A431UFB8_9BACI</name>
<keyword evidence="1" id="KW-0812">Transmembrane</keyword>
<feature type="transmembrane region" description="Helical" evidence="1">
    <location>
        <begin position="50"/>
        <end position="69"/>
    </location>
</feature>
<protein>
    <recommendedName>
        <fullName evidence="4">DUF2269 family protein</fullName>
    </recommendedName>
</protein>
<dbReference type="Proteomes" id="UP000276349">
    <property type="component" value="Unassembled WGS sequence"/>
</dbReference>
<dbReference type="EMBL" id="RXNR01000083">
    <property type="protein sequence ID" value="RTQ88021.1"/>
    <property type="molecule type" value="Genomic_DNA"/>
</dbReference>
<feature type="transmembrane region" description="Helical" evidence="1">
    <location>
        <begin position="6"/>
        <end position="29"/>
    </location>
</feature>
<accession>A0A431UFB8</accession>
<proteinExistence type="predicted"/>
<feature type="transmembrane region" description="Helical" evidence="1">
    <location>
        <begin position="119"/>
        <end position="138"/>
    </location>
</feature>
<keyword evidence="1" id="KW-1133">Transmembrane helix</keyword>
<evidence type="ECO:0000313" key="3">
    <source>
        <dbReference type="Proteomes" id="UP000276349"/>
    </source>
</evidence>
<evidence type="ECO:0008006" key="4">
    <source>
        <dbReference type="Google" id="ProtNLM"/>
    </source>
</evidence>
<reference evidence="2 3" key="1">
    <citation type="submission" date="2018-12" db="EMBL/GenBank/DDBJ databases">
        <authorList>
            <person name="Yu L."/>
        </authorList>
    </citation>
    <scope>NUCLEOTIDE SEQUENCE [LARGE SCALE GENOMIC DNA]</scope>
    <source>
        <strain evidence="2 3">S5H2222</strain>
    </source>
</reference>
<feature type="transmembrane region" description="Helical" evidence="1">
    <location>
        <begin position="75"/>
        <end position="99"/>
    </location>
</feature>
<comment type="caution">
    <text evidence="2">The sequence shown here is derived from an EMBL/GenBank/DDBJ whole genome shotgun (WGS) entry which is preliminary data.</text>
</comment>
<organism evidence="2 3">
    <name type="scientific">Lysinibacillus telephonicus</name>
    <dbReference type="NCBI Taxonomy" id="1714840"/>
    <lineage>
        <taxon>Bacteria</taxon>
        <taxon>Bacillati</taxon>
        <taxon>Bacillota</taxon>
        <taxon>Bacilli</taxon>
        <taxon>Bacillales</taxon>
        <taxon>Bacillaceae</taxon>
        <taxon>Lysinibacillus</taxon>
    </lineage>
</organism>
<keyword evidence="3" id="KW-1185">Reference proteome</keyword>
<keyword evidence="1" id="KW-0472">Membrane</keyword>
<dbReference type="RefSeq" id="WP_126295980.1">
    <property type="nucleotide sequence ID" value="NZ_CP155468.1"/>
</dbReference>
<evidence type="ECO:0000256" key="1">
    <source>
        <dbReference type="SAM" id="Phobius"/>
    </source>
</evidence>
<sequence length="144" mass="16335">MYSFLVFIHVVSALFLGSFLTLPFIIHTISSRTGNELKTVLRTTLSFMRAGHYALVLLMISGGWMSFGYSSYPSILWVGIAIVLLVLIGGAIGMMHRNLKRIILSKYPENKLVENISKLNWYSWITFLFIMAVVFTMTNRGLFS</sequence>
<dbReference type="AlphaFoldDB" id="A0A431UFB8"/>
<dbReference type="OrthoDB" id="2886943at2"/>